<dbReference type="Proteomes" id="UP000190285">
    <property type="component" value="Unassembled WGS sequence"/>
</dbReference>
<organism evidence="1 2">
    <name type="scientific">Maledivibacter halophilus</name>
    <dbReference type="NCBI Taxonomy" id="36842"/>
    <lineage>
        <taxon>Bacteria</taxon>
        <taxon>Bacillati</taxon>
        <taxon>Bacillota</taxon>
        <taxon>Clostridia</taxon>
        <taxon>Peptostreptococcales</taxon>
        <taxon>Caminicellaceae</taxon>
        <taxon>Maledivibacter</taxon>
    </lineage>
</organism>
<protein>
    <recommendedName>
        <fullName evidence="3">DUF2508 domain-containing protein</fullName>
    </recommendedName>
</protein>
<name>A0A1T5MUS3_9FIRM</name>
<dbReference type="STRING" id="36842.SAMN02194393_05410"/>
<sequence>MPQQFRQKKKKSENNLFNSLTNIYEKFVYGEVKSEDDQILENIRIAHEDWKNAEKFFQNVTDPDLVDHAIFRIEAARTRYTYLLKLAREMGIHGDMHHH</sequence>
<evidence type="ECO:0008006" key="3">
    <source>
        <dbReference type="Google" id="ProtNLM"/>
    </source>
</evidence>
<dbReference type="RefSeq" id="WP_139380481.1">
    <property type="nucleotide sequence ID" value="NZ_FUZT01000026.1"/>
</dbReference>
<gene>
    <name evidence="1" type="ORF">SAMN02194393_05410</name>
</gene>
<dbReference type="Pfam" id="PF10704">
    <property type="entry name" value="DUF2508"/>
    <property type="match status" value="1"/>
</dbReference>
<evidence type="ECO:0000313" key="2">
    <source>
        <dbReference type="Proteomes" id="UP000190285"/>
    </source>
</evidence>
<dbReference type="OrthoDB" id="1809893at2"/>
<proteinExistence type="predicted"/>
<evidence type="ECO:0000313" key="1">
    <source>
        <dbReference type="EMBL" id="SKC91947.1"/>
    </source>
</evidence>
<accession>A0A1T5MUS3</accession>
<dbReference type="AlphaFoldDB" id="A0A1T5MUS3"/>
<reference evidence="1 2" key="1">
    <citation type="submission" date="2017-02" db="EMBL/GenBank/DDBJ databases">
        <authorList>
            <person name="Peterson S.W."/>
        </authorList>
    </citation>
    <scope>NUCLEOTIDE SEQUENCE [LARGE SCALE GENOMIC DNA]</scope>
    <source>
        <strain evidence="1 2">M1</strain>
    </source>
</reference>
<dbReference type="EMBL" id="FUZT01000026">
    <property type="protein sequence ID" value="SKC91947.1"/>
    <property type="molecule type" value="Genomic_DNA"/>
</dbReference>
<keyword evidence="2" id="KW-1185">Reference proteome</keyword>
<dbReference type="InterPro" id="IPR019644">
    <property type="entry name" value="DUF2508"/>
</dbReference>